<reference evidence="2 3" key="1">
    <citation type="submission" date="2016-05" db="EMBL/GenBank/DDBJ databases">
        <title>Comparative genomics of biotechnologically important yeasts.</title>
        <authorList>
            <consortium name="DOE Joint Genome Institute"/>
            <person name="Riley R."/>
            <person name="Haridas S."/>
            <person name="Wolfe K.H."/>
            <person name="Lopes M.R."/>
            <person name="Hittinger C.T."/>
            <person name="Goker M."/>
            <person name="Salamov A."/>
            <person name="Wisecaver J."/>
            <person name="Long T.M."/>
            <person name="Aerts A.L."/>
            <person name="Barry K."/>
            <person name="Choi C."/>
            <person name="Clum A."/>
            <person name="Coughlan A.Y."/>
            <person name="Deshpande S."/>
            <person name="Douglass A.P."/>
            <person name="Hanson S.J."/>
            <person name="Klenk H.-P."/>
            <person name="LaButti K."/>
            <person name="Lapidus A."/>
            <person name="Lindquist E."/>
            <person name="Lipzen A."/>
            <person name="Meier-kolthoff J.P."/>
            <person name="Ohm R.A."/>
            <person name="Otillar R.P."/>
            <person name="Pangilinan J."/>
            <person name="Peng Y."/>
            <person name="Rokas A."/>
            <person name="Rosa C.A."/>
            <person name="Scheuner C."/>
            <person name="Sibirny A.A."/>
            <person name="Slot J.C."/>
            <person name="Stielow J.B."/>
            <person name="Sun H."/>
            <person name="Kurtzman C.P."/>
            <person name="Blackwell M."/>
            <person name="Grigoriev I.V."/>
            <person name="Jeffries T.W."/>
        </authorList>
    </citation>
    <scope>NUCLEOTIDE SEQUENCE [LARGE SCALE GENOMIC DNA]</scope>
    <source>
        <strain evidence="2 3">NRRL YB-4993</strain>
    </source>
</reference>
<evidence type="ECO:0000313" key="3">
    <source>
        <dbReference type="Proteomes" id="UP000092555"/>
    </source>
</evidence>
<dbReference type="InterPro" id="IPR019183">
    <property type="entry name" value="NAA25_NatB_aux_su"/>
</dbReference>
<sequence length="760" mass="88701">MTDEEIVNAIKEKRFADAKREINSKMLRFPQKNQYRVLNAFYLLSTGSLKEALDECNAIKAKSPSDHFTLNLLFEIYCQLGRKNDGQSVFEIAAKKYPSPDLILSWFKKLQQLLDAQMLQRSAAALKKCMPLNRLYHLQSVFADLTRSLETKSEKEAQTLLESALKAMEKLQPLQTNQEAFLLSSVLKRKQDFSSIVSVLEPVQCKELELTLLLLEALDKSENWEKLYHYCQVLLFEDEFNDYDTWKYLIKAGFALKIPQEELSARLKFDSRNSYVANMEICRVYNSGLEQAVETYFDEFKDKLCCASDLLAFDLSECFRQKIREKQSTLFKESELQNGLATTCVNIEKILTRFDKHDIEWTKFARFENSELNDLYLASMVQSLRHEVSIKKVIEYIIKLESLSERDPDNFNIKLWLLNLYSCICGSSMAIETYENLKIKMIQHDALSYKLNLEPSIKNLNHLIKIYRFYLTGENEMNTYFGIALKKGLFTKLEDLYQFSKRFKSSFSKHFLVLQILKFSRMLNNNYYDYFVNLIKDKKAEILSDGFEVSDNRDFDTDYKLGFDFEGKVMFNFESKKTKEYVQLHYLKELLIAENQDVEAKRLLKLLDKWMCNPRFTKTLSPSEIYFFKLLHVIFKLSQGAVDKDQDQCMNFLTKNLDFKIISLNFLAKTSPLSSAANKILTDSLELVKVMNHLLSDDLLTALSKKFHQGLIQHVVTNPEMTQFKDIKASLKLDDLPKSSIQSQLERLEDGIRASKFKMR</sequence>
<accession>A0A1A0HE51</accession>
<dbReference type="Gene3D" id="1.25.40.10">
    <property type="entry name" value="Tetratricopeptide repeat domain"/>
    <property type="match status" value="1"/>
</dbReference>
<dbReference type="OrthoDB" id="1874341at2759"/>
<dbReference type="AlphaFoldDB" id="A0A1A0HE51"/>
<dbReference type="STRING" id="869754.A0A1A0HE51"/>
<dbReference type="GO" id="GO:0031416">
    <property type="term" value="C:NatB complex"/>
    <property type="evidence" value="ECO:0007669"/>
    <property type="project" value="TreeGrafter"/>
</dbReference>
<evidence type="ECO:0000313" key="2">
    <source>
        <dbReference type="EMBL" id="OBA22265.1"/>
    </source>
</evidence>
<dbReference type="Pfam" id="PF09797">
    <property type="entry name" value="NatB_MDM20"/>
    <property type="match status" value="1"/>
</dbReference>
<dbReference type="PANTHER" id="PTHR22767">
    <property type="entry name" value="N-TERMINAL ACETYLTRANSFERASE-RELATED"/>
    <property type="match status" value="1"/>
</dbReference>
<keyword evidence="3" id="KW-1185">Reference proteome</keyword>
<dbReference type="GeneID" id="30030127"/>
<comment type="similarity">
    <text evidence="1">Belongs to the MDM20/NAA25 family.</text>
</comment>
<evidence type="ECO:0000256" key="1">
    <source>
        <dbReference type="ARBA" id="ARBA00006298"/>
    </source>
</evidence>
<protein>
    <recommendedName>
        <fullName evidence="4">N-terminal acetyltransferase A, auxiliary subunit</fullName>
    </recommendedName>
</protein>
<dbReference type="PANTHER" id="PTHR22767:SF3">
    <property type="entry name" value="N-ALPHA-ACETYLTRANSFERASE 25, NATB AUXILIARY SUBUNIT"/>
    <property type="match status" value="1"/>
</dbReference>
<dbReference type="RefSeq" id="XP_018712761.1">
    <property type="nucleotide sequence ID" value="XM_018857151.1"/>
</dbReference>
<gene>
    <name evidence="2" type="ORF">METBIDRAFT_39532</name>
</gene>
<dbReference type="Proteomes" id="UP000092555">
    <property type="component" value="Unassembled WGS sequence"/>
</dbReference>
<comment type="caution">
    <text evidence="2">The sequence shown here is derived from an EMBL/GenBank/DDBJ whole genome shotgun (WGS) entry which is preliminary data.</text>
</comment>
<organism evidence="2 3">
    <name type="scientific">Metschnikowia bicuspidata var. bicuspidata NRRL YB-4993</name>
    <dbReference type="NCBI Taxonomy" id="869754"/>
    <lineage>
        <taxon>Eukaryota</taxon>
        <taxon>Fungi</taxon>
        <taxon>Dikarya</taxon>
        <taxon>Ascomycota</taxon>
        <taxon>Saccharomycotina</taxon>
        <taxon>Pichiomycetes</taxon>
        <taxon>Metschnikowiaceae</taxon>
        <taxon>Metschnikowia</taxon>
    </lineage>
</organism>
<evidence type="ECO:0008006" key="4">
    <source>
        <dbReference type="Google" id="ProtNLM"/>
    </source>
</evidence>
<name>A0A1A0HE51_9ASCO</name>
<dbReference type="InterPro" id="IPR011990">
    <property type="entry name" value="TPR-like_helical_dom_sf"/>
</dbReference>
<dbReference type="SUPFAM" id="SSF48452">
    <property type="entry name" value="TPR-like"/>
    <property type="match status" value="1"/>
</dbReference>
<dbReference type="EMBL" id="LXTC01000002">
    <property type="protein sequence ID" value="OBA22265.1"/>
    <property type="molecule type" value="Genomic_DNA"/>
</dbReference>
<proteinExistence type="inferred from homology"/>